<protein>
    <submittedName>
        <fullName evidence="2">Folylpolyglutamate synthetase</fullName>
        <ecNumber evidence="2">6.3.2.17</ecNumber>
    </submittedName>
</protein>
<accession>A0AAN7ZY04</accession>
<sequence length="587" mass="66796">MSEPYIYEHLDAERQQIRLLEILPDEAGQPVRVKIRTVEFPAFYETISYAWGDPARSACVEIRSRTLQTWRRQLRVPSNTEAALRRVRRRDRVRAVWIDAVCINQDDKVERSQQVAIMGMIFASSVGNLVYLGELEDANMAARIKRTLDDLLAHARSETDDLQTFESALSDPAQEAQWQRQGLPFKVDEDVLRLVLKLPWFRRLWVLQEAVMAPNSTALLGRLQLDLYDMLRAIIWWQRHIKSYPSGTTQGFQCLISTYFALHQRGDSRAPSAQSLSNLLITAQDFQKSDSRDGVYALLAMMDERSSSALSPDYTRPLSEILQSASRLAIEKDPSILSNIAHRPGDLERAEVASWAVRVDRETDGEIDPFTLPWRKGLTYMVSERRDDSPSGGWESRVLGLKGHQADTVNMVTPSCTPLLYDDDEALSMWLWRVMELHSNVSCAHEARFDAIARILCADGYHSRQYHQLEHEERNRVKSCLAALAPAMTENPLKLFEAVKTLTPGFWNSIFHRRCFVTQQGRLGLGPRDMQAGDIVAALSDAEYPSILRPLDGEQYQFVGAAYVDGLMPGELDHEWEVEEAKVFALV</sequence>
<keyword evidence="2" id="KW-0436">Ligase</keyword>
<comment type="caution">
    <text evidence="2">The sequence shown here is derived from an EMBL/GenBank/DDBJ whole genome shotgun (WGS) entry which is preliminary data.</text>
</comment>
<dbReference type="Pfam" id="PF26639">
    <property type="entry name" value="Het-6_barrel"/>
    <property type="match status" value="1"/>
</dbReference>
<evidence type="ECO:0000313" key="2">
    <source>
        <dbReference type="EMBL" id="KAK5689853.1"/>
    </source>
</evidence>
<dbReference type="PANTHER" id="PTHR24148:SF64">
    <property type="entry name" value="HETEROKARYON INCOMPATIBILITY DOMAIN-CONTAINING PROTEIN"/>
    <property type="match status" value="1"/>
</dbReference>
<dbReference type="Pfam" id="PF06985">
    <property type="entry name" value="HET"/>
    <property type="match status" value="1"/>
</dbReference>
<dbReference type="PANTHER" id="PTHR24148">
    <property type="entry name" value="ANKYRIN REPEAT DOMAIN-CONTAINING PROTEIN 39 HOMOLOG-RELATED"/>
    <property type="match status" value="1"/>
</dbReference>
<dbReference type="InterPro" id="IPR052895">
    <property type="entry name" value="HetReg/Transcr_Mod"/>
</dbReference>
<evidence type="ECO:0000259" key="1">
    <source>
        <dbReference type="Pfam" id="PF06985"/>
    </source>
</evidence>
<reference evidence="2" key="1">
    <citation type="submission" date="2023-08" db="EMBL/GenBank/DDBJ databases">
        <title>Black Yeasts Isolated from many extreme environments.</title>
        <authorList>
            <person name="Coleine C."/>
            <person name="Stajich J.E."/>
            <person name="Selbmann L."/>
        </authorList>
    </citation>
    <scope>NUCLEOTIDE SEQUENCE</scope>
    <source>
        <strain evidence="2">CCFEE 5810</strain>
    </source>
</reference>
<evidence type="ECO:0000313" key="3">
    <source>
        <dbReference type="Proteomes" id="UP001310594"/>
    </source>
</evidence>
<organism evidence="2 3">
    <name type="scientific">Elasticomyces elasticus</name>
    <dbReference type="NCBI Taxonomy" id="574655"/>
    <lineage>
        <taxon>Eukaryota</taxon>
        <taxon>Fungi</taxon>
        <taxon>Dikarya</taxon>
        <taxon>Ascomycota</taxon>
        <taxon>Pezizomycotina</taxon>
        <taxon>Dothideomycetes</taxon>
        <taxon>Dothideomycetidae</taxon>
        <taxon>Mycosphaerellales</taxon>
        <taxon>Teratosphaeriaceae</taxon>
        <taxon>Elasticomyces</taxon>
    </lineage>
</organism>
<name>A0AAN7ZY04_9PEZI</name>
<dbReference type="EMBL" id="JAVRQU010000028">
    <property type="protein sequence ID" value="KAK5689853.1"/>
    <property type="molecule type" value="Genomic_DNA"/>
</dbReference>
<gene>
    <name evidence="2" type="primary">MET7_2</name>
    <name evidence="2" type="ORF">LTR97_012613</name>
</gene>
<dbReference type="GO" id="GO:0004326">
    <property type="term" value="F:tetrahydrofolylpolyglutamate synthase activity"/>
    <property type="evidence" value="ECO:0007669"/>
    <property type="project" value="UniProtKB-EC"/>
</dbReference>
<dbReference type="AlphaFoldDB" id="A0AAN7ZY04"/>
<dbReference type="Proteomes" id="UP001310594">
    <property type="component" value="Unassembled WGS sequence"/>
</dbReference>
<dbReference type="EC" id="6.3.2.17" evidence="2"/>
<dbReference type="InterPro" id="IPR010730">
    <property type="entry name" value="HET"/>
</dbReference>
<proteinExistence type="predicted"/>
<feature type="domain" description="Heterokaryon incompatibility" evidence="1">
    <location>
        <begin position="44"/>
        <end position="209"/>
    </location>
</feature>